<evidence type="ECO:0000256" key="3">
    <source>
        <dbReference type="ARBA" id="ARBA00022840"/>
    </source>
</evidence>
<dbReference type="InterPro" id="IPR003593">
    <property type="entry name" value="AAA+_ATPase"/>
</dbReference>
<dbReference type="AlphaFoldDB" id="A0A024GAV0"/>
<keyword evidence="7" id="KW-1185">Reference proteome</keyword>
<comment type="caution">
    <text evidence="6">The sequence shown here is derived from an EMBL/GenBank/DDBJ whole genome shotgun (WGS) entry which is preliminary data.</text>
</comment>
<dbReference type="SUPFAM" id="SSF52540">
    <property type="entry name" value="P-loop containing nucleoside triphosphate hydrolases"/>
    <property type="match status" value="1"/>
</dbReference>
<evidence type="ECO:0000259" key="5">
    <source>
        <dbReference type="SMART" id="SM00382"/>
    </source>
</evidence>
<dbReference type="GO" id="GO:0005524">
    <property type="term" value="F:ATP binding"/>
    <property type="evidence" value="ECO:0007669"/>
    <property type="project" value="UniProtKB-KW"/>
</dbReference>
<feature type="domain" description="AAA+ ATPase" evidence="5">
    <location>
        <begin position="212"/>
        <end position="346"/>
    </location>
</feature>
<dbReference type="InterPro" id="IPR050221">
    <property type="entry name" value="26S_Proteasome_ATPase"/>
</dbReference>
<dbReference type="Pfam" id="PF00004">
    <property type="entry name" value="AAA"/>
    <property type="match status" value="1"/>
</dbReference>
<dbReference type="PROSITE" id="PS00674">
    <property type="entry name" value="AAA"/>
    <property type="match status" value="1"/>
</dbReference>
<dbReference type="CDD" id="cd19481">
    <property type="entry name" value="RecA-like_protease"/>
    <property type="match status" value="1"/>
</dbReference>
<dbReference type="STRING" id="65357.A0A024GAV0"/>
<dbReference type="InParanoid" id="A0A024GAV0"/>
<keyword evidence="3 4" id="KW-0067">ATP-binding</keyword>
<dbReference type="InterPro" id="IPR003960">
    <property type="entry name" value="ATPase_AAA_CS"/>
</dbReference>
<dbReference type="InterPro" id="IPR003959">
    <property type="entry name" value="ATPase_AAA_core"/>
</dbReference>
<comment type="similarity">
    <text evidence="1 4">Belongs to the AAA ATPase family.</text>
</comment>
<dbReference type="PANTHER" id="PTHR23073">
    <property type="entry name" value="26S PROTEASOME REGULATORY SUBUNIT"/>
    <property type="match status" value="1"/>
</dbReference>
<evidence type="ECO:0000313" key="6">
    <source>
        <dbReference type="EMBL" id="CCI43437.1"/>
    </source>
</evidence>
<accession>A0A024GAV0</accession>
<gene>
    <name evidence="6" type="ORF">BN9_042210</name>
</gene>
<dbReference type="Gene3D" id="3.40.50.300">
    <property type="entry name" value="P-loop containing nucleotide triphosphate hydrolases"/>
    <property type="match status" value="1"/>
</dbReference>
<dbReference type="InterPro" id="IPR027417">
    <property type="entry name" value="P-loop_NTPase"/>
</dbReference>
<dbReference type="SMART" id="SM00382">
    <property type="entry name" value="AAA"/>
    <property type="match status" value="1"/>
</dbReference>
<sequence>MNAPNGIPTLRISFNCPSFIQTPLILGEFVASLQNSDAAISIEVQASENGSAKNSHPPFLNFILCNGNGSFHMLPNIRSGTILESTFVFYRDEFLSSAEINAVVDAYKALFSDQNVAAFKRESMLRSRVHPRHQKQESGLKSKESAIEQLQSLGLEVYNSKSEDESALNWDSLAGYNDVKKEIEDTIVLALQNPDLYDQIARNTRCRYESNRPRAVLFEGPPGTGKTLTARIIAQQAGIPLIHIPVEAVVSKWYGESEKKMSAIFDACEQLEGAIIFIDEIDALAGDRSGGIHEASRRILSVLLQKVEGFASAEKITVICATNRKEDLDAALLSRFDLCIRYDLPDQIARTAVFNRYAKHLSKEELEKLSSAAAGLSCRAIKEICEYAERKWASQVLRGKKFGNLPSIDTYLDATKAHVIGVGHQAPSDIFEA</sequence>
<protein>
    <recommendedName>
        <fullName evidence="5">AAA+ ATPase domain-containing protein</fullName>
    </recommendedName>
</protein>
<evidence type="ECO:0000313" key="7">
    <source>
        <dbReference type="Proteomes" id="UP000053237"/>
    </source>
</evidence>
<evidence type="ECO:0000256" key="1">
    <source>
        <dbReference type="ARBA" id="ARBA00006914"/>
    </source>
</evidence>
<evidence type="ECO:0000256" key="2">
    <source>
        <dbReference type="ARBA" id="ARBA00022741"/>
    </source>
</evidence>
<name>A0A024GAV0_9STRA</name>
<dbReference type="OrthoDB" id="5925at2759"/>
<keyword evidence="2 4" id="KW-0547">Nucleotide-binding</keyword>
<evidence type="ECO:0000256" key="4">
    <source>
        <dbReference type="RuleBase" id="RU003651"/>
    </source>
</evidence>
<dbReference type="GO" id="GO:0016887">
    <property type="term" value="F:ATP hydrolysis activity"/>
    <property type="evidence" value="ECO:0007669"/>
    <property type="project" value="InterPro"/>
</dbReference>
<organism evidence="6 7">
    <name type="scientific">Albugo candida</name>
    <dbReference type="NCBI Taxonomy" id="65357"/>
    <lineage>
        <taxon>Eukaryota</taxon>
        <taxon>Sar</taxon>
        <taxon>Stramenopiles</taxon>
        <taxon>Oomycota</taxon>
        <taxon>Peronosporomycetes</taxon>
        <taxon>Albuginales</taxon>
        <taxon>Albuginaceae</taxon>
        <taxon>Albugo</taxon>
    </lineage>
</organism>
<reference evidence="6 7" key="1">
    <citation type="submission" date="2012-05" db="EMBL/GenBank/DDBJ databases">
        <title>Recombination and specialization in a pathogen metapopulation.</title>
        <authorList>
            <person name="Gardiner A."/>
            <person name="Kemen E."/>
            <person name="Schultz-Larsen T."/>
            <person name="MacLean D."/>
            <person name="Van Oosterhout C."/>
            <person name="Jones J.D.G."/>
        </authorList>
    </citation>
    <scope>NUCLEOTIDE SEQUENCE [LARGE SCALE GENOMIC DNA]</scope>
    <source>
        <strain evidence="6 7">Ac Nc2</strain>
    </source>
</reference>
<dbReference type="Proteomes" id="UP000053237">
    <property type="component" value="Unassembled WGS sequence"/>
</dbReference>
<dbReference type="EMBL" id="CAIX01000048">
    <property type="protein sequence ID" value="CCI43437.1"/>
    <property type="molecule type" value="Genomic_DNA"/>
</dbReference>
<proteinExistence type="inferred from homology"/>